<organism evidence="2 3">
    <name type="scientific">Agaricus bisporus var. burnettii</name>
    <dbReference type="NCBI Taxonomy" id="192524"/>
    <lineage>
        <taxon>Eukaryota</taxon>
        <taxon>Fungi</taxon>
        <taxon>Dikarya</taxon>
        <taxon>Basidiomycota</taxon>
        <taxon>Agaricomycotina</taxon>
        <taxon>Agaricomycetes</taxon>
        <taxon>Agaricomycetidae</taxon>
        <taxon>Agaricales</taxon>
        <taxon>Agaricineae</taxon>
        <taxon>Agaricaceae</taxon>
        <taxon>Agaricus</taxon>
    </lineage>
</organism>
<evidence type="ECO:0000313" key="3">
    <source>
        <dbReference type="Proteomes" id="UP000629468"/>
    </source>
</evidence>
<keyword evidence="1" id="KW-0812">Transmembrane</keyword>
<comment type="caution">
    <text evidence="2">The sequence shown here is derived from an EMBL/GenBank/DDBJ whole genome shotgun (WGS) entry which is preliminary data.</text>
</comment>
<dbReference type="EMBL" id="JABXXO010000013">
    <property type="protein sequence ID" value="KAF7761712.1"/>
    <property type="molecule type" value="Genomic_DNA"/>
</dbReference>
<evidence type="ECO:0000313" key="2">
    <source>
        <dbReference type="EMBL" id="KAF7761712.1"/>
    </source>
</evidence>
<name>A0A8H7EX96_AGABI</name>
<feature type="transmembrane region" description="Helical" evidence="1">
    <location>
        <begin position="67"/>
        <end position="86"/>
    </location>
</feature>
<keyword evidence="1" id="KW-1133">Transmembrane helix</keyword>
<dbReference type="Proteomes" id="UP000629468">
    <property type="component" value="Unassembled WGS sequence"/>
</dbReference>
<keyword evidence="1" id="KW-0472">Membrane</keyword>
<accession>A0A8H7EX96</accession>
<reference evidence="2 3" key="1">
    <citation type="journal article" name="Sci. Rep.">
        <title>Telomere-to-telomere assembled and centromere annotated genomes of the two main subspecies of the button mushroom Agaricus bisporus reveal especially polymorphic chromosome ends.</title>
        <authorList>
            <person name="Sonnenberg A.S.M."/>
            <person name="Sedaghat-Telgerd N."/>
            <person name="Lavrijssen B."/>
            <person name="Ohm R.A."/>
            <person name="Hendrickx P.M."/>
            <person name="Scholtmeijer K."/>
            <person name="Baars J.J.P."/>
            <person name="van Peer A."/>
        </authorList>
    </citation>
    <scope>NUCLEOTIDE SEQUENCE [LARGE SCALE GENOMIC DNA]</scope>
    <source>
        <strain evidence="2 3">H119_p4</strain>
    </source>
</reference>
<dbReference type="AlphaFoldDB" id="A0A8H7EX96"/>
<sequence length="152" mass="17249">MRLYTKDIEEFVFRYITITIGSSWTRDVALLNCKLFCNCFRCGESGQLVGWKGFPGSNVHSFFVTPWIIYIFVSQCIYLFGVQGIGREAFGRRLLYLEQVSSEGGQLKCDGIRTFLGLQRCFLVSSYVVSDLPRTANSEQADQADPVGSRER</sequence>
<protein>
    <submittedName>
        <fullName evidence="2">Uncharacterized protein</fullName>
    </submittedName>
</protein>
<proteinExistence type="predicted"/>
<evidence type="ECO:0000256" key="1">
    <source>
        <dbReference type="SAM" id="Phobius"/>
    </source>
</evidence>
<gene>
    <name evidence="2" type="ORF">Agabi119p4_9704</name>
</gene>